<reference evidence="3" key="1">
    <citation type="submission" date="2025-08" db="UniProtKB">
        <authorList>
            <consortium name="RefSeq"/>
        </authorList>
    </citation>
    <scope>IDENTIFICATION</scope>
</reference>
<dbReference type="AlphaFoldDB" id="A0A9Y3RKU0"/>
<feature type="compositionally biased region" description="Basic and acidic residues" evidence="1">
    <location>
        <begin position="104"/>
        <end position="120"/>
    </location>
</feature>
<dbReference type="RefSeq" id="XP_005741587.1">
    <property type="nucleotide sequence ID" value="XM_005741530.2"/>
</dbReference>
<feature type="compositionally biased region" description="Basic residues" evidence="1">
    <location>
        <begin position="121"/>
        <end position="130"/>
    </location>
</feature>
<evidence type="ECO:0000313" key="3">
    <source>
        <dbReference type="RefSeq" id="XP_005741587.1"/>
    </source>
</evidence>
<name>A0A9Y3RKU0_9CICH</name>
<evidence type="ECO:0000313" key="2">
    <source>
        <dbReference type="Proteomes" id="UP000695023"/>
    </source>
</evidence>
<dbReference type="Proteomes" id="UP000695023">
    <property type="component" value="Unplaced"/>
</dbReference>
<dbReference type="GeneID" id="102198458"/>
<accession>A0A9Y3RKU0</accession>
<proteinExistence type="predicted"/>
<organism evidence="2 3">
    <name type="scientific">Pundamilia nyererei</name>
    <dbReference type="NCBI Taxonomy" id="303518"/>
    <lineage>
        <taxon>Eukaryota</taxon>
        <taxon>Metazoa</taxon>
        <taxon>Chordata</taxon>
        <taxon>Craniata</taxon>
        <taxon>Vertebrata</taxon>
        <taxon>Euteleostomi</taxon>
        <taxon>Actinopterygii</taxon>
        <taxon>Neopterygii</taxon>
        <taxon>Teleostei</taxon>
        <taxon>Neoteleostei</taxon>
        <taxon>Acanthomorphata</taxon>
        <taxon>Ovalentaria</taxon>
        <taxon>Cichlomorphae</taxon>
        <taxon>Cichliformes</taxon>
        <taxon>Cichlidae</taxon>
        <taxon>African cichlids</taxon>
        <taxon>Pseudocrenilabrinae</taxon>
        <taxon>Haplochromini</taxon>
        <taxon>Pundamilia</taxon>
    </lineage>
</organism>
<protein>
    <submittedName>
        <fullName evidence="3">Uncharacterized protein LOC102198458</fullName>
    </submittedName>
</protein>
<sequence>MDESGGLHSDSEQNTEDNQARRQKQSKSLSRCPDCYNHKAHFRSRWGGRSESSSSDEDFGSEVKSDSEAESSSSSSCFTGNVVEETPVRPVCEDTAEPDSGGQDGDRRAETSETPEDKGKMKGMLKRPRLTKSVSLLPHPRQVTSTLHLQVLPQKHKNDTTYTICRPERGGTLGRRDNIPPSVPFPCPRQPPHLQPDYIPPLVRQGQYIPPPLHMFPMLYAPLQAPNASCTHLQTLTAQPCQCYYCMYFPHTHWSHYSSTQLPW</sequence>
<evidence type="ECO:0000256" key="1">
    <source>
        <dbReference type="SAM" id="MobiDB-lite"/>
    </source>
</evidence>
<feature type="region of interest" description="Disordered" evidence="1">
    <location>
        <begin position="1"/>
        <end position="132"/>
    </location>
</feature>
<gene>
    <name evidence="3" type="primary">LOC102198458</name>
</gene>
<keyword evidence="2" id="KW-1185">Reference proteome</keyword>